<sequence>MSDSLCEKYEPTALSFYYRMRFPVVACFSDKVKKYSYLNSRRTMGRASSVNESENCGRQIGDQEGGDDGYKHVHKVLFQLGLSVLFLLIFAYDVPTTHLYLPEGTYNADVEE</sequence>
<gene>
    <name evidence="2" type="ORF">E2C01_023361</name>
</gene>
<dbReference type="EMBL" id="VSRR010002195">
    <property type="protein sequence ID" value="MPC30104.1"/>
    <property type="molecule type" value="Genomic_DNA"/>
</dbReference>
<dbReference type="Proteomes" id="UP000324222">
    <property type="component" value="Unassembled WGS sequence"/>
</dbReference>
<keyword evidence="1" id="KW-0812">Transmembrane</keyword>
<keyword evidence="3" id="KW-1185">Reference proteome</keyword>
<feature type="transmembrane region" description="Helical" evidence="1">
    <location>
        <begin position="76"/>
        <end position="92"/>
    </location>
</feature>
<proteinExistence type="predicted"/>
<evidence type="ECO:0000313" key="2">
    <source>
        <dbReference type="EMBL" id="MPC30104.1"/>
    </source>
</evidence>
<dbReference type="AlphaFoldDB" id="A0A5B7EBD2"/>
<evidence type="ECO:0000313" key="3">
    <source>
        <dbReference type="Proteomes" id="UP000324222"/>
    </source>
</evidence>
<keyword evidence="1" id="KW-0472">Membrane</keyword>
<organism evidence="2 3">
    <name type="scientific">Portunus trituberculatus</name>
    <name type="common">Swimming crab</name>
    <name type="synonym">Neptunus trituberculatus</name>
    <dbReference type="NCBI Taxonomy" id="210409"/>
    <lineage>
        <taxon>Eukaryota</taxon>
        <taxon>Metazoa</taxon>
        <taxon>Ecdysozoa</taxon>
        <taxon>Arthropoda</taxon>
        <taxon>Crustacea</taxon>
        <taxon>Multicrustacea</taxon>
        <taxon>Malacostraca</taxon>
        <taxon>Eumalacostraca</taxon>
        <taxon>Eucarida</taxon>
        <taxon>Decapoda</taxon>
        <taxon>Pleocyemata</taxon>
        <taxon>Brachyura</taxon>
        <taxon>Eubrachyura</taxon>
        <taxon>Portunoidea</taxon>
        <taxon>Portunidae</taxon>
        <taxon>Portuninae</taxon>
        <taxon>Portunus</taxon>
    </lineage>
</organism>
<accession>A0A5B7EBD2</accession>
<keyword evidence="1" id="KW-1133">Transmembrane helix</keyword>
<reference evidence="2 3" key="1">
    <citation type="submission" date="2019-05" db="EMBL/GenBank/DDBJ databases">
        <title>Another draft genome of Portunus trituberculatus and its Hox gene families provides insights of decapod evolution.</title>
        <authorList>
            <person name="Jeong J.-H."/>
            <person name="Song I."/>
            <person name="Kim S."/>
            <person name="Choi T."/>
            <person name="Kim D."/>
            <person name="Ryu S."/>
            <person name="Kim W."/>
        </authorList>
    </citation>
    <scope>NUCLEOTIDE SEQUENCE [LARGE SCALE GENOMIC DNA]</scope>
    <source>
        <tissue evidence="2">Muscle</tissue>
    </source>
</reference>
<protein>
    <submittedName>
        <fullName evidence="2">Uncharacterized protein</fullName>
    </submittedName>
</protein>
<comment type="caution">
    <text evidence="2">The sequence shown here is derived from an EMBL/GenBank/DDBJ whole genome shotgun (WGS) entry which is preliminary data.</text>
</comment>
<name>A0A5B7EBD2_PORTR</name>
<evidence type="ECO:0000256" key="1">
    <source>
        <dbReference type="SAM" id="Phobius"/>
    </source>
</evidence>